<proteinExistence type="inferred from homology"/>
<evidence type="ECO:0000256" key="1">
    <source>
        <dbReference type="ARBA" id="ARBA00004123"/>
    </source>
</evidence>
<comment type="similarity">
    <text evidence="2">Belongs to the Mediator complex subunit 17 family.</text>
</comment>
<gene>
    <name evidence="6" type="ORF">AB6A40_002637</name>
</gene>
<evidence type="ECO:0000256" key="5">
    <source>
        <dbReference type="ARBA" id="ARBA00023242"/>
    </source>
</evidence>
<sequence>MELQHSPSMYGGQHAAQGQPLGVNIAVEAGYEWQVQEIGLDGVEKYIKPPTYSDHVAKLARKVDWRKLVGSDATFDNPMAIPRDFEDEDEVAEEEVEKPKLKMEDRKVPDAGPWHSVAKDLHESLQQIGVLVDTLAVLKLPYLEALTVCDTSEVQHNMHEVIQQSKQFQWVVKRKSLTEAVNVLEQSMKIRASLGTEVESDKEIFFRELKKMREHWRIRKTGNIIYGDLGYRIFGSKYNPKELFDITRRSIKNAAQDPGKSACKEPCLQVQVPCDLIRRSTIAVSIQIDDMNSDNIFATAENDLDYMRVDREKALEVHWTKALHWAQESLICRDIFYQLSKDAISLTDHLSMVRDNVLVVSLFDNILLRVELSLHPFEDGPLPVVGDPYLNRSLRQLFVADQCTRWLRHQTFVAMPLTTLPESLDQRGPFAMTSNEIESRNTKKRSLLERLMAIASHFVLTRRVTSCLEDYLITVTDPQVTWRWLRATAVQSSIIVIFTNRNFDYIGKVTFYIRIDSEEFYVTTKEGQRMDCRRDENMLKYTLQYLNCNYMLNTISMIASKLWQWQVLHANMNAIDDDAQPCPTLYICSQNATRAIFVQFHMGGPPTIRVRKCTPDQPAAADRPGDFTALNYDRLIGTSLCRKVDNLCAMLSS</sequence>
<dbReference type="PANTHER" id="PTHR13114:SF7">
    <property type="entry name" value="MEDIATOR OF RNA POLYMERASE II TRANSCRIPTION SUBUNIT 17"/>
    <property type="match status" value="1"/>
</dbReference>
<dbReference type="GO" id="GO:0005634">
    <property type="term" value="C:nucleus"/>
    <property type="evidence" value="ECO:0007669"/>
    <property type="project" value="UniProtKB-SubCell"/>
</dbReference>
<comment type="caution">
    <text evidence="6">The sequence shown here is derived from an EMBL/GenBank/DDBJ whole genome shotgun (WGS) entry which is preliminary data.</text>
</comment>
<keyword evidence="5" id="KW-0539">Nucleus</keyword>
<evidence type="ECO:0000313" key="7">
    <source>
        <dbReference type="Proteomes" id="UP001608902"/>
    </source>
</evidence>
<name>A0ABD6EG79_9BILA</name>
<evidence type="ECO:0000256" key="3">
    <source>
        <dbReference type="ARBA" id="ARBA00023015"/>
    </source>
</evidence>
<keyword evidence="4" id="KW-0804">Transcription</keyword>
<accession>A0ABD6EG79</accession>
<comment type="subcellular location">
    <subcellularLocation>
        <location evidence="1">Nucleus</location>
    </subcellularLocation>
</comment>
<keyword evidence="7" id="KW-1185">Reference proteome</keyword>
<dbReference type="EMBL" id="JBGFUD010001202">
    <property type="protein sequence ID" value="MFH4975928.1"/>
    <property type="molecule type" value="Genomic_DNA"/>
</dbReference>
<keyword evidence="3" id="KW-0805">Transcription regulation</keyword>
<evidence type="ECO:0000313" key="6">
    <source>
        <dbReference type="EMBL" id="MFH4975928.1"/>
    </source>
</evidence>
<dbReference type="Proteomes" id="UP001608902">
    <property type="component" value="Unassembled WGS sequence"/>
</dbReference>
<dbReference type="PANTHER" id="PTHR13114">
    <property type="entry name" value="MEDIATOR OF RNA POLYMERASE II TRANSCRIPTION SUBUNIT 17"/>
    <property type="match status" value="1"/>
</dbReference>
<evidence type="ECO:0000256" key="4">
    <source>
        <dbReference type="ARBA" id="ARBA00023163"/>
    </source>
</evidence>
<dbReference type="AlphaFoldDB" id="A0ABD6EG79"/>
<dbReference type="InterPro" id="IPR019313">
    <property type="entry name" value="Mediator_Med17"/>
</dbReference>
<organism evidence="6 7">
    <name type="scientific">Gnathostoma spinigerum</name>
    <dbReference type="NCBI Taxonomy" id="75299"/>
    <lineage>
        <taxon>Eukaryota</taxon>
        <taxon>Metazoa</taxon>
        <taxon>Ecdysozoa</taxon>
        <taxon>Nematoda</taxon>
        <taxon>Chromadorea</taxon>
        <taxon>Rhabditida</taxon>
        <taxon>Spirurina</taxon>
        <taxon>Gnathostomatomorpha</taxon>
        <taxon>Gnathostomatoidea</taxon>
        <taxon>Gnathostomatidae</taxon>
        <taxon>Gnathostoma</taxon>
    </lineage>
</organism>
<reference evidence="6 7" key="1">
    <citation type="submission" date="2024-08" db="EMBL/GenBank/DDBJ databases">
        <title>Gnathostoma spinigerum genome.</title>
        <authorList>
            <person name="Gonzalez-Bertolin B."/>
            <person name="Monzon S."/>
            <person name="Zaballos A."/>
            <person name="Jimenez P."/>
            <person name="Dekumyoy P."/>
            <person name="Varona S."/>
            <person name="Cuesta I."/>
            <person name="Sumanam S."/>
            <person name="Adisakwattana P."/>
            <person name="Gasser R.B."/>
            <person name="Hernandez-Gonzalez A."/>
            <person name="Young N.D."/>
            <person name="Perteguer M.J."/>
        </authorList>
    </citation>
    <scope>NUCLEOTIDE SEQUENCE [LARGE SCALE GENOMIC DNA]</scope>
    <source>
        <strain evidence="6">AL3</strain>
        <tissue evidence="6">Liver</tissue>
    </source>
</reference>
<evidence type="ECO:0000256" key="2">
    <source>
        <dbReference type="ARBA" id="ARBA00005635"/>
    </source>
</evidence>
<evidence type="ECO:0008006" key="8">
    <source>
        <dbReference type="Google" id="ProtNLM"/>
    </source>
</evidence>
<protein>
    <recommendedName>
        <fullName evidence="8">Mediator complex subunit 17</fullName>
    </recommendedName>
</protein>